<evidence type="ECO:0000313" key="1">
    <source>
        <dbReference type="EMBL" id="EMS47005.1"/>
    </source>
</evidence>
<protein>
    <submittedName>
        <fullName evidence="1">Uncharacterized protein</fullName>
    </submittedName>
</protein>
<dbReference type="AlphaFoldDB" id="M7Z3R2"/>
<gene>
    <name evidence="1" type="ORF">TRIUR3_26117</name>
</gene>
<sequence>MAAASCLTLSRRPRRVAVTSSDSRQAAASPPNRVYAWTGSPFRPAPVRPLVLGLTFRGESRRCSATPVTRQWRVLLLSCSCASLNCRFPKALLAAGGTECLPLEPHCLGEPSEVHNCKGDHQIMALAYTRRVNGHDQLQPTKLLISGLKLWLKKKFISRKFEVSEKLKVAKEDLLT</sequence>
<organism evidence="1">
    <name type="scientific">Triticum urartu</name>
    <name type="common">Red wild einkorn</name>
    <name type="synonym">Crithodium urartu</name>
    <dbReference type="NCBI Taxonomy" id="4572"/>
    <lineage>
        <taxon>Eukaryota</taxon>
        <taxon>Viridiplantae</taxon>
        <taxon>Streptophyta</taxon>
        <taxon>Embryophyta</taxon>
        <taxon>Tracheophyta</taxon>
        <taxon>Spermatophyta</taxon>
        <taxon>Magnoliopsida</taxon>
        <taxon>Liliopsida</taxon>
        <taxon>Poales</taxon>
        <taxon>Poaceae</taxon>
        <taxon>BOP clade</taxon>
        <taxon>Pooideae</taxon>
        <taxon>Triticodae</taxon>
        <taxon>Triticeae</taxon>
        <taxon>Triticinae</taxon>
        <taxon>Triticum</taxon>
    </lineage>
</organism>
<reference evidence="1" key="1">
    <citation type="journal article" date="2013" name="Nature">
        <title>Draft genome of the wheat A-genome progenitor Triticum urartu.</title>
        <authorList>
            <person name="Ling H.Q."/>
            <person name="Zhao S."/>
            <person name="Liu D."/>
            <person name="Wang J."/>
            <person name="Sun H."/>
            <person name="Zhang C."/>
            <person name="Fan H."/>
            <person name="Li D."/>
            <person name="Dong L."/>
            <person name="Tao Y."/>
            <person name="Gao C."/>
            <person name="Wu H."/>
            <person name="Li Y."/>
            <person name="Cui Y."/>
            <person name="Guo X."/>
            <person name="Zheng S."/>
            <person name="Wang B."/>
            <person name="Yu K."/>
            <person name="Liang Q."/>
            <person name="Yang W."/>
            <person name="Lou X."/>
            <person name="Chen J."/>
            <person name="Feng M."/>
            <person name="Jian J."/>
            <person name="Zhang X."/>
            <person name="Luo G."/>
            <person name="Jiang Y."/>
            <person name="Liu J."/>
            <person name="Wang Z."/>
            <person name="Sha Y."/>
            <person name="Zhang B."/>
            <person name="Wu H."/>
            <person name="Tang D."/>
            <person name="Shen Q."/>
            <person name="Xue P."/>
            <person name="Zou S."/>
            <person name="Wang X."/>
            <person name="Liu X."/>
            <person name="Wang F."/>
            <person name="Yang Y."/>
            <person name="An X."/>
            <person name="Dong Z."/>
            <person name="Zhang K."/>
            <person name="Zhang X."/>
            <person name="Luo M.C."/>
            <person name="Dvorak J."/>
            <person name="Tong Y."/>
            <person name="Wang J."/>
            <person name="Yang H."/>
            <person name="Li Z."/>
            <person name="Wang D."/>
            <person name="Zhang A."/>
            <person name="Wang J."/>
        </authorList>
    </citation>
    <scope>NUCLEOTIDE SEQUENCE</scope>
</reference>
<accession>M7Z3R2</accession>
<proteinExistence type="predicted"/>
<dbReference type="EMBL" id="KD266606">
    <property type="protein sequence ID" value="EMS47005.1"/>
    <property type="molecule type" value="Genomic_DNA"/>
</dbReference>
<name>M7Z3R2_TRIUA</name>